<keyword evidence="1" id="KW-0805">Transcription regulation</keyword>
<dbReference type="Pfam" id="PF01047">
    <property type="entry name" value="MarR"/>
    <property type="match status" value="1"/>
</dbReference>
<evidence type="ECO:0000259" key="4">
    <source>
        <dbReference type="PROSITE" id="PS50995"/>
    </source>
</evidence>
<reference evidence="5" key="1">
    <citation type="submission" date="2016-04" db="EMBL/GenBank/DDBJ databases">
        <authorList>
            <person name="Evans L.H."/>
            <person name="Alamgir A."/>
            <person name="Owens N."/>
            <person name="Weber N.D."/>
            <person name="Virtaneva K."/>
            <person name="Barbian K."/>
            <person name="Babar A."/>
            <person name="Rosenke K."/>
        </authorList>
    </citation>
    <scope>NUCLEOTIDE SEQUENCE</scope>
    <source>
        <strain evidence="5">86-1</strain>
    </source>
</reference>
<dbReference type="GO" id="GO:0006950">
    <property type="term" value="P:response to stress"/>
    <property type="evidence" value="ECO:0007669"/>
    <property type="project" value="TreeGrafter"/>
</dbReference>
<proteinExistence type="predicted"/>
<protein>
    <recommendedName>
        <fullName evidence="4">HTH marR-type domain-containing protein</fullName>
    </recommendedName>
</protein>
<organism evidence="5">
    <name type="scientific">uncultured Dysgonomonas sp</name>
    <dbReference type="NCBI Taxonomy" id="206096"/>
    <lineage>
        <taxon>Bacteria</taxon>
        <taxon>Pseudomonadati</taxon>
        <taxon>Bacteroidota</taxon>
        <taxon>Bacteroidia</taxon>
        <taxon>Bacteroidales</taxon>
        <taxon>Dysgonomonadaceae</taxon>
        <taxon>Dysgonomonas</taxon>
        <taxon>environmental samples</taxon>
    </lineage>
</organism>
<dbReference type="AlphaFoldDB" id="A0A212J5L7"/>
<dbReference type="GO" id="GO:0003700">
    <property type="term" value="F:DNA-binding transcription factor activity"/>
    <property type="evidence" value="ECO:0007669"/>
    <property type="project" value="InterPro"/>
</dbReference>
<evidence type="ECO:0000256" key="1">
    <source>
        <dbReference type="ARBA" id="ARBA00023015"/>
    </source>
</evidence>
<sequence length="142" mass="17051">MMQTFVQTILQTQSFYRQIIHREMREHNIYVTFEMLHILRCLDKVDSKVNQQELANLTYKDKSSLSYLIKNMEKRGLVTREEDSSDKRNKLVLLTAKGEKLHAEIRKIIDDVYVKLEENVNPEHIQLCIEYMKEFTDINKER</sequence>
<dbReference type="GO" id="GO:0003677">
    <property type="term" value="F:DNA binding"/>
    <property type="evidence" value="ECO:0007669"/>
    <property type="project" value="UniProtKB-KW"/>
</dbReference>
<dbReference type="PANTHER" id="PTHR33164:SF64">
    <property type="entry name" value="TRANSCRIPTIONAL REGULATOR SLYA"/>
    <property type="match status" value="1"/>
</dbReference>
<dbReference type="RefSeq" id="WP_296939048.1">
    <property type="nucleotide sequence ID" value="NZ_LT599032.1"/>
</dbReference>
<gene>
    <name evidence="5" type="ORF">KL86DYS1_11196</name>
</gene>
<dbReference type="PROSITE" id="PS01117">
    <property type="entry name" value="HTH_MARR_1"/>
    <property type="match status" value="1"/>
</dbReference>
<dbReference type="InterPro" id="IPR000835">
    <property type="entry name" value="HTH_MarR-typ"/>
</dbReference>
<dbReference type="InterPro" id="IPR036390">
    <property type="entry name" value="WH_DNA-bd_sf"/>
</dbReference>
<keyword evidence="3" id="KW-0804">Transcription</keyword>
<dbReference type="PROSITE" id="PS50995">
    <property type="entry name" value="HTH_MARR_2"/>
    <property type="match status" value="1"/>
</dbReference>
<keyword evidence="2" id="KW-0238">DNA-binding</keyword>
<evidence type="ECO:0000313" key="5">
    <source>
        <dbReference type="EMBL" id="SBV94674.1"/>
    </source>
</evidence>
<dbReference type="Gene3D" id="1.10.10.10">
    <property type="entry name" value="Winged helix-like DNA-binding domain superfamily/Winged helix DNA-binding domain"/>
    <property type="match status" value="1"/>
</dbReference>
<accession>A0A212J5L7</accession>
<dbReference type="InterPro" id="IPR039422">
    <property type="entry name" value="MarR/SlyA-like"/>
</dbReference>
<dbReference type="EMBL" id="FLUM01000001">
    <property type="protein sequence ID" value="SBV94674.1"/>
    <property type="molecule type" value="Genomic_DNA"/>
</dbReference>
<dbReference type="SUPFAM" id="SSF46785">
    <property type="entry name" value="Winged helix' DNA-binding domain"/>
    <property type="match status" value="1"/>
</dbReference>
<dbReference type="PRINTS" id="PR00598">
    <property type="entry name" value="HTHMARR"/>
</dbReference>
<dbReference type="SMART" id="SM00347">
    <property type="entry name" value="HTH_MARR"/>
    <property type="match status" value="1"/>
</dbReference>
<feature type="domain" description="HTH marR-type" evidence="4">
    <location>
        <begin position="1"/>
        <end position="137"/>
    </location>
</feature>
<name>A0A212J5L7_9BACT</name>
<dbReference type="PANTHER" id="PTHR33164">
    <property type="entry name" value="TRANSCRIPTIONAL REGULATOR, MARR FAMILY"/>
    <property type="match status" value="1"/>
</dbReference>
<dbReference type="InterPro" id="IPR036388">
    <property type="entry name" value="WH-like_DNA-bd_sf"/>
</dbReference>
<dbReference type="InterPro" id="IPR023187">
    <property type="entry name" value="Tscrpt_reg_MarR-type_CS"/>
</dbReference>
<evidence type="ECO:0000256" key="3">
    <source>
        <dbReference type="ARBA" id="ARBA00023163"/>
    </source>
</evidence>
<evidence type="ECO:0000256" key="2">
    <source>
        <dbReference type="ARBA" id="ARBA00023125"/>
    </source>
</evidence>